<dbReference type="Proteomes" id="UP000722791">
    <property type="component" value="Unassembled WGS sequence"/>
</dbReference>
<dbReference type="OrthoDB" id="2015470at2759"/>
<keyword evidence="1" id="KW-1133">Transmembrane helix</keyword>
<name>A0A8J4LN36_9CHLO</name>
<evidence type="ECO:0000256" key="2">
    <source>
        <dbReference type="SAM" id="SignalP"/>
    </source>
</evidence>
<comment type="caution">
    <text evidence="4">The sequence shown here is derived from an EMBL/GenBank/DDBJ whole genome shotgun (WGS) entry which is preliminary data.</text>
</comment>
<evidence type="ECO:0000256" key="1">
    <source>
        <dbReference type="SAM" id="Phobius"/>
    </source>
</evidence>
<protein>
    <submittedName>
        <fullName evidence="4">Uncharacterized protein</fullName>
    </submittedName>
</protein>
<proteinExistence type="predicted"/>
<feature type="chain" id="PRO_5036271766" evidence="2">
    <location>
        <begin position="23"/>
        <end position="256"/>
    </location>
</feature>
<feature type="transmembrane region" description="Helical" evidence="1">
    <location>
        <begin position="220"/>
        <end position="239"/>
    </location>
</feature>
<keyword evidence="1" id="KW-0472">Membrane</keyword>
<dbReference type="AlphaFoldDB" id="A0A8J4LN36"/>
<evidence type="ECO:0000313" key="5">
    <source>
        <dbReference type="Proteomes" id="UP000722791"/>
    </source>
</evidence>
<evidence type="ECO:0000313" key="3">
    <source>
        <dbReference type="EMBL" id="GIL76712.1"/>
    </source>
</evidence>
<dbReference type="EMBL" id="BNCQ01000015">
    <property type="protein sequence ID" value="GIM04196.1"/>
    <property type="molecule type" value="Genomic_DNA"/>
</dbReference>
<keyword evidence="2" id="KW-0732">Signal</keyword>
<evidence type="ECO:0000313" key="4">
    <source>
        <dbReference type="EMBL" id="GIM04196.1"/>
    </source>
</evidence>
<keyword evidence="1" id="KW-0812">Transmembrane</keyword>
<gene>
    <name evidence="3" type="ORF">Vretifemale_6304</name>
    <name evidence="4" type="ORF">Vretimale_8816</name>
</gene>
<accession>A0A8J4LN36</accession>
<feature type="signal peptide" evidence="2">
    <location>
        <begin position="1"/>
        <end position="22"/>
    </location>
</feature>
<evidence type="ECO:0000313" key="6">
    <source>
        <dbReference type="Proteomes" id="UP000747110"/>
    </source>
</evidence>
<dbReference type="Proteomes" id="UP000747110">
    <property type="component" value="Unassembled WGS sequence"/>
</dbReference>
<dbReference type="EMBL" id="BNCP01000009">
    <property type="protein sequence ID" value="GIL76712.1"/>
    <property type="molecule type" value="Genomic_DNA"/>
</dbReference>
<reference evidence="4" key="1">
    <citation type="journal article" date="2021" name="Proc. Natl. Acad. Sci. U.S.A.">
        <title>Three genomes in the algal genus Volvox reveal the fate of a haploid sex-determining region after a transition to homothallism.</title>
        <authorList>
            <person name="Yamamoto K."/>
            <person name="Hamaji T."/>
            <person name="Kawai-Toyooka H."/>
            <person name="Matsuzaki R."/>
            <person name="Takahashi F."/>
            <person name="Nishimura Y."/>
            <person name="Kawachi M."/>
            <person name="Noguchi H."/>
            <person name="Minakuchi Y."/>
            <person name="Umen J.G."/>
            <person name="Toyoda A."/>
            <person name="Nozaki H."/>
        </authorList>
    </citation>
    <scope>NUCLEOTIDE SEQUENCE</scope>
    <source>
        <strain evidence="4">NIES-3785</strain>
        <strain evidence="3">NIES-3786</strain>
    </source>
</reference>
<sequence>MSMHSILLALLAMMALVPSTRGEAGGSAPSAPKPNSPTYVKLANYTGQWKISMFVRESADAQWTPHTCNATTFGAACNQPVLTGFSDWEVMVNITLKNASAPFRTWKNGTPYEVIVRLDYAPVAQVDRGWRKKNQAYPGHGWHAKWTLATLPWVTSGSGVWDLSEVDEVTDALLYPEVCVLCHFPDGTSDYCQCDRRNGVNTTLTIETAVVNSITPSMRGAAIAMSVFSPVFLIIYAISDSLYYKRTGRSLRVAHA</sequence>
<keyword evidence="6" id="KW-1185">Reference proteome</keyword>
<organism evidence="4 5">
    <name type="scientific">Volvox reticuliferus</name>
    <dbReference type="NCBI Taxonomy" id="1737510"/>
    <lineage>
        <taxon>Eukaryota</taxon>
        <taxon>Viridiplantae</taxon>
        <taxon>Chlorophyta</taxon>
        <taxon>core chlorophytes</taxon>
        <taxon>Chlorophyceae</taxon>
        <taxon>CS clade</taxon>
        <taxon>Chlamydomonadales</taxon>
        <taxon>Volvocaceae</taxon>
        <taxon>Volvox</taxon>
    </lineage>
</organism>